<feature type="non-terminal residue" evidence="2">
    <location>
        <position position="1"/>
    </location>
</feature>
<reference evidence="2" key="1">
    <citation type="submission" date="2021-02" db="EMBL/GenBank/DDBJ databases">
        <authorList>
            <person name="Dougan E. K."/>
            <person name="Rhodes N."/>
            <person name="Thang M."/>
            <person name="Chan C."/>
        </authorList>
    </citation>
    <scope>NUCLEOTIDE SEQUENCE</scope>
</reference>
<evidence type="ECO:0008006" key="4">
    <source>
        <dbReference type="Google" id="ProtNLM"/>
    </source>
</evidence>
<evidence type="ECO:0000313" key="2">
    <source>
        <dbReference type="EMBL" id="CAE7807262.1"/>
    </source>
</evidence>
<evidence type="ECO:0000256" key="1">
    <source>
        <dbReference type="ARBA" id="ARBA00023125"/>
    </source>
</evidence>
<name>A0A812Z1C9_9DINO</name>
<gene>
    <name evidence="2" type="ORF">SNEC2469_LOCUS23882</name>
</gene>
<evidence type="ECO:0000313" key="3">
    <source>
        <dbReference type="Proteomes" id="UP000601435"/>
    </source>
</evidence>
<dbReference type="AlphaFoldDB" id="A0A812Z1C9"/>
<feature type="non-terminal residue" evidence="2">
    <location>
        <position position="237"/>
    </location>
</feature>
<dbReference type="Proteomes" id="UP000601435">
    <property type="component" value="Unassembled WGS sequence"/>
</dbReference>
<sequence length="237" mass="25658">DLLQELVLPRKKRFSWQRPSSPASEAPPFVPKRPLLGSCTTPVSTNISAAATQPGTSAAFPPACPTSPYIGAPGTVHQAYSLALQLQVTEWVRLARLAAPHSSTLPEVLKSGKADVHLAKMVASYAPSTLAAYLSKWRHWIRFASACDASPYDPSIALLLDFLASNSRGKLQTATTWIKSLRFISRKAHLDSLRSALHSDLVSAYGRSGSIVERRESVALQATAMLHPNFTPDFVLA</sequence>
<keyword evidence="1" id="KW-0238">DNA-binding</keyword>
<comment type="caution">
    <text evidence="2">The sequence shown here is derived from an EMBL/GenBank/DDBJ whole genome shotgun (WGS) entry which is preliminary data.</text>
</comment>
<dbReference type="SUPFAM" id="SSF47823">
    <property type="entry name" value="lambda integrase-like, N-terminal domain"/>
    <property type="match status" value="1"/>
</dbReference>
<keyword evidence="3" id="KW-1185">Reference proteome</keyword>
<dbReference type="GO" id="GO:0003677">
    <property type="term" value="F:DNA binding"/>
    <property type="evidence" value="ECO:0007669"/>
    <property type="project" value="UniProtKB-KW"/>
</dbReference>
<protein>
    <recommendedName>
        <fullName evidence="4">Core-binding (CB) domain-containing protein</fullName>
    </recommendedName>
</protein>
<proteinExistence type="predicted"/>
<dbReference type="OrthoDB" id="10670652at2759"/>
<dbReference type="EMBL" id="CAJNJA010045149">
    <property type="protein sequence ID" value="CAE7807262.1"/>
    <property type="molecule type" value="Genomic_DNA"/>
</dbReference>
<dbReference type="InterPro" id="IPR010998">
    <property type="entry name" value="Integrase_recombinase_N"/>
</dbReference>
<dbReference type="Gene3D" id="1.10.150.130">
    <property type="match status" value="1"/>
</dbReference>
<organism evidence="2 3">
    <name type="scientific">Symbiodinium necroappetens</name>
    <dbReference type="NCBI Taxonomy" id="1628268"/>
    <lineage>
        <taxon>Eukaryota</taxon>
        <taxon>Sar</taxon>
        <taxon>Alveolata</taxon>
        <taxon>Dinophyceae</taxon>
        <taxon>Suessiales</taxon>
        <taxon>Symbiodiniaceae</taxon>
        <taxon>Symbiodinium</taxon>
    </lineage>
</organism>
<accession>A0A812Z1C9</accession>